<dbReference type="GO" id="GO:0005525">
    <property type="term" value="F:GTP binding"/>
    <property type="evidence" value="ECO:0007669"/>
    <property type="project" value="InterPro"/>
</dbReference>
<dbReference type="Proteomes" id="UP000321567">
    <property type="component" value="Unassembled WGS sequence"/>
</dbReference>
<dbReference type="Gene3D" id="3.40.50.300">
    <property type="entry name" value="P-loop containing nucleotide triphosphate hydrolases"/>
    <property type="match status" value="1"/>
</dbReference>
<dbReference type="GO" id="GO:0030488">
    <property type="term" value="P:tRNA methylation"/>
    <property type="evidence" value="ECO:0007669"/>
    <property type="project" value="TreeGrafter"/>
</dbReference>
<dbReference type="OrthoDB" id="238366at2"/>
<comment type="caution">
    <text evidence="4">The sequence shown here is derived from an EMBL/GenBank/DDBJ whole genome shotgun (WGS) entry which is preliminary data.</text>
</comment>
<dbReference type="AlphaFoldDB" id="A0A512H871"/>
<dbReference type="GO" id="GO:0005737">
    <property type="term" value="C:cytoplasm"/>
    <property type="evidence" value="ECO:0007669"/>
    <property type="project" value="TreeGrafter"/>
</dbReference>
<evidence type="ECO:0000313" key="4">
    <source>
        <dbReference type="EMBL" id="GEO81600.1"/>
    </source>
</evidence>
<proteinExistence type="predicted"/>
<dbReference type="SUPFAM" id="SSF52540">
    <property type="entry name" value="P-loop containing nucleoside triphosphate hydrolases"/>
    <property type="match status" value="1"/>
</dbReference>
<keyword evidence="5" id="KW-1185">Reference proteome</keyword>
<dbReference type="GO" id="GO:0002098">
    <property type="term" value="P:tRNA wobble uridine modification"/>
    <property type="evidence" value="ECO:0007669"/>
    <property type="project" value="TreeGrafter"/>
</dbReference>
<protein>
    <recommendedName>
        <fullName evidence="3">G domain-containing protein</fullName>
    </recommendedName>
</protein>
<dbReference type="Pfam" id="PF01926">
    <property type="entry name" value="MMR_HSR1"/>
    <property type="match status" value="1"/>
</dbReference>
<dbReference type="RefSeq" id="WP_147163629.1">
    <property type="nucleotide sequence ID" value="NZ_BJZO01000041.1"/>
</dbReference>
<organism evidence="4 5">
    <name type="scientific">Pararhodospirillum oryzae</name>
    <dbReference type="NCBI Taxonomy" id="478448"/>
    <lineage>
        <taxon>Bacteria</taxon>
        <taxon>Pseudomonadati</taxon>
        <taxon>Pseudomonadota</taxon>
        <taxon>Alphaproteobacteria</taxon>
        <taxon>Rhodospirillales</taxon>
        <taxon>Rhodospirillaceae</taxon>
        <taxon>Pararhodospirillum</taxon>
    </lineage>
</organism>
<evidence type="ECO:0000313" key="5">
    <source>
        <dbReference type="Proteomes" id="UP000321567"/>
    </source>
</evidence>
<evidence type="ECO:0000256" key="2">
    <source>
        <dbReference type="SAM" id="Phobius"/>
    </source>
</evidence>
<evidence type="ECO:0000256" key="1">
    <source>
        <dbReference type="SAM" id="MobiDB-lite"/>
    </source>
</evidence>
<sequence length="527" mass="55454">MTLGPADLRAHWRVLLLAALYALPVLALAVLGGVWLWEQGWLLAGAGVGLGVAIAVGGLHRLGRKTAGVAPLAPALPGAAQAEVNARAAVKALMAQATAADVADAASVQDLVRRTVLAVAQAYHPGDERAWGRVTLPELLHMTEDVARAVRHALERDVPIVRHVDVGLALGGRAWLARASGAWRLYRMLRVTHPLQALADEVRGRVSDTVGRDLGDALRARLAAVLVREVGETAIRLYAGGYRAPRADASSRAAGPAARAEASRGAGGGESETPGAGDPDAEAQGAEAQGPEPLVVLVAGQANAGKSALINALAGAGRVLSGLTRPTEGFQAVAIEDARLGRLVLIDSPGVRGEPDGPWRTQFDAADVVLWVAAAHRADRAVDQRALAALRALVEQDPRRCETPVVLALTHADRLPPPLEWAPPYAPENGTRAKERLMREARAWSAETLAVPLARCALVALRPAGDGEGGEAWNLDALRACLAAVEPLARQRQLQRGRRPAGWLSQMIDAARSVPGAATRAWTLWRE</sequence>
<feature type="domain" description="G" evidence="3">
    <location>
        <begin position="296"/>
        <end position="385"/>
    </location>
</feature>
<feature type="compositionally biased region" description="Low complexity" evidence="1">
    <location>
        <begin position="271"/>
        <end position="288"/>
    </location>
</feature>
<feature type="region of interest" description="Disordered" evidence="1">
    <location>
        <begin position="247"/>
        <end position="288"/>
    </location>
</feature>
<gene>
    <name evidence="4" type="ORF">ROR02_17310</name>
</gene>
<dbReference type="CDD" id="cd00882">
    <property type="entry name" value="Ras_like_GTPase"/>
    <property type="match status" value="1"/>
</dbReference>
<name>A0A512H871_9PROT</name>
<dbReference type="InterPro" id="IPR027417">
    <property type="entry name" value="P-loop_NTPase"/>
</dbReference>
<dbReference type="InterPro" id="IPR006073">
    <property type="entry name" value="GTP-bd"/>
</dbReference>
<keyword evidence="2" id="KW-0472">Membrane</keyword>
<feature type="compositionally biased region" description="Low complexity" evidence="1">
    <location>
        <begin position="247"/>
        <end position="264"/>
    </location>
</feature>
<keyword evidence="2" id="KW-1133">Transmembrane helix</keyword>
<evidence type="ECO:0000259" key="3">
    <source>
        <dbReference type="Pfam" id="PF01926"/>
    </source>
</evidence>
<reference evidence="4 5" key="1">
    <citation type="submission" date="2019-07" db="EMBL/GenBank/DDBJ databases">
        <title>Whole genome shotgun sequence of Rhodospirillum oryzae NBRC 107573.</title>
        <authorList>
            <person name="Hosoyama A."/>
            <person name="Uohara A."/>
            <person name="Ohji S."/>
            <person name="Ichikawa N."/>
        </authorList>
    </citation>
    <scope>NUCLEOTIDE SEQUENCE [LARGE SCALE GENOMIC DNA]</scope>
    <source>
        <strain evidence="4 5">NBRC 107573</strain>
    </source>
</reference>
<keyword evidence="2" id="KW-0812">Transmembrane</keyword>
<dbReference type="EMBL" id="BJZO01000041">
    <property type="protein sequence ID" value="GEO81600.1"/>
    <property type="molecule type" value="Genomic_DNA"/>
</dbReference>
<feature type="transmembrane region" description="Helical" evidence="2">
    <location>
        <begin position="41"/>
        <end position="59"/>
    </location>
</feature>
<accession>A0A512H871</accession>
<dbReference type="PANTHER" id="PTHR42714:SF2">
    <property type="entry name" value="TRNA MODIFICATION GTPASE GTPBP3, MITOCHONDRIAL"/>
    <property type="match status" value="1"/>
</dbReference>
<feature type="transmembrane region" description="Helical" evidence="2">
    <location>
        <begin position="12"/>
        <end position="35"/>
    </location>
</feature>
<dbReference type="PANTHER" id="PTHR42714">
    <property type="entry name" value="TRNA MODIFICATION GTPASE GTPBP3"/>
    <property type="match status" value="1"/>
</dbReference>